<keyword evidence="3" id="KW-1185">Reference proteome</keyword>
<dbReference type="InterPro" id="IPR059179">
    <property type="entry name" value="MLKL-like_MCAfunc"/>
</dbReference>
<evidence type="ECO:0000313" key="3">
    <source>
        <dbReference type="Proteomes" id="UP001222325"/>
    </source>
</evidence>
<feature type="region of interest" description="Disordered" evidence="1">
    <location>
        <begin position="229"/>
        <end position="248"/>
    </location>
</feature>
<dbReference type="CDD" id="cd21037">
    <property type="entry name" value="MLKL_NTD"/>
    <property type="match status" value="1"/>
</dbReference>
<dbReference type="Gene3D" id="1.20.930.20">
    <property type="entry name" value="Adaptor protein Cbl, N-terminal domain"/>
    <property type="match status" value="1"/>
</dbReference>
<reference evidence="2" key="1">
    <citation type="submission" date="2023-03" db="EMBL/GenBank/DDBJ databases">
        <title>Massive genome expansion in bonnet fungi (Mycena s.s.) driven by repeated elements and novel gene families across ecological guilds.</title>
        <authorList>
            <consortium name="Lawrence Berkeley National Laboratory"/>
            <person name="Harder C.B."/>
            <person name="Miyauchi S."/>
            <person name="Viragh M."/>
            <person name="Kuo A."/>
            <person name="Thoen E."/>
            <person name="Andreopoulos B."/>
            <person name="Lu D."/>
            <person name="Skrede I."/>
            <person name="Drula E."/>
            <person name="Henrissat B."/>
            <person name="Morin E."/>
            <person name="Kohler A."/>
            <person name="Barry K."/>
            <person name="LaButti K."/>
            <person name="Morin E."/>
            <person name="Salamov A."/>
            <person name="Lipzen A."/>
            <person name="Mereny Z."/>
            <person name="Hegedus B."/>
            <person name="Baldrian P."/>
            <person name="Stursova M."/>
            <person name="Weitz H."/>
            <person name="Taylor A."/>
            <person name="Grigoriev I.V."/>
            <person name="Nagy L.G."/>
            <person name="Martin F."/>
            <person name="Kauserud H."/>
        </authorList>
    </citation>
    <scope>NUCLEOTIDE SEQUENCE</scope>
    <source>
        <strain evidence="2">CBHHK173m</strain>
    </source>
</reference>
<proteinExistence type="predicted"/>
<feature type="compositionally biased region" description="Basic and acidic residues" evidence="1">
    <location>
        <begin position="1"/>
        <end position="18"/>
    </location>
</feature>
<dbReference type="Proteomes" id="UP001222325">
    <property type="component" value="Unassembled WGS sequence"/>
</dbReference>
<dbReference type="InterPro" id="IPR036537">
    <property type="entry name" value="Adaptor_Cbl_N_dom_sf"/>
</dbReference>
<feature type="compositionally biased region" description="Basic and acidic residues" evidence="1">
    <location>
        <begin position="45"/>
        <end position="54"/>
    </location>
</feature>
<evidence type="ECO:0000313" key="2">
    <source>
        <dbReference type="EMBL" id="KAJ7099274.1"/>
    </source>
</evidence>
<accession>A0AAD6UCL4</accession>
<evidence type="ECO:0000256" key="1">
    <source>
        <dbReference type="SAM" id="MobiDB-lite"/>
    </source>
</evidence>
<gene>
    <name evidence="2" type="ORF">B0H15DRAFT_1018555</name>
</gene>
<name>A0AAD6UCL4_9AGAR</name>
<organism evidence="2 3">
    <name type="scientific">Mycena belliarum</name>
    <dbReference type="NCBI Taxonomy" id="1033014"/>
    <lineage>
        <taxon>Eukaryota</taxon>
        <taxon>Fungi</taxon>
        <taxon>Dikarya</taxon>
        <taxon>Basidiomycota</taxon>
        <taxon>Agaricomycotina</taxon>
        <taxon>Agaricomycetes</taxon>
        <taxon>Agaricomycetidae</taxon>
        <taxon>Agaricales</taxon>
        <taxon>Marasmiineae</taxon>
        <taxon>Mycenaceae</taxon>
        <taxon>Mycena</taxon>
    </lineage>
</organism>
<feature type="region of interest" description="Disordered" evidence="1">
    <location>
        <begin position="1"/>
        <end position="69"/>
    </location>
</feature>
<dbReference type="AlphaFoldDB" id="A0AAD6UCL4"/>
<comment type="caution">
    <text evidence="2">The sequence shown here is derived from an EMBL/GenBank/DDBJ whole genome shotgun (WGS) entry which is preliminary data.</text>
</comment>
<sequence length="636" mass="70094">MTKIIKNEEEKVEDRAGPERISGNASLPEQLRRSIRSGGNSSESTNDKLQREQDIDSDPGAKRWQKTNDDPSPLFSLLARSNHPSFRALSPLIVLSPESSNTTPRKADTLLFLPTGVLWGEREPCAFRAFEDLLGKTDGLRVVSARLRWCSSSESTLELPRWTTTGAESLTDALSDSSHQQLRTLDKAAGALHQYRFSEAPLRRLKRIYLHPESLSSPFLHFHQSKPVRARGMDPRSSPTGPCARGPIAFGRTPPAVVLDAYDGAGAARRVEAPYGERRDGAMWTPPTPMAAFHVAGRVVGGGRASPPRATIDRRLDERRARAWVRRGAMWTSERRDAVRQARVLPRSSQRTRGAGGTRALDVRCAMASRLRFSHAKLMAVFSWGWEPPEGGSGLRPPAFACRAAAARLPGVSSVAHTSKGLEFCPAPAVPREIVALGRDTPYRQHGAAGPRLFLSLSRASWCPSKHGDRRLPLTSPPHPQAVTGSGIPAIEGALGLVLEVAQMVSTMQDNKEDLSKLEKSLTELRAMASGGTDDDLKQRLTALTLDLDELTLNCTTLAKKGRFQRFFKSKNHKQEIKDMKTAITSRLQEFTFQGNVSIEKVVKTLITKAFLWLANWTTSNVYQHTTMQPTPQMNA</sequence>
<protein>
    <submittedName>
        <fullName evidence="2">Uncharacterized protein</fullName>
    </submittedName>
</protein>
<dbReference type="EMBL" id="JARJCN010000007">
    <property type="protein sequence ID" value="KAJ7099274.1"/>
    <property type="molecule type" value="Genomic_DNA"/>
</dbReference>
<dbReference type="GO" id="GO:0007166">
    <property type="term" value="P:cell surface receptor signaling pathway"/>
    <property type="evidence" value="ECO:0007669"/>
    <property type="project" value="InterPro"/>
</dbReference>